<accession>A0A2I0AQB1</accession>
<keyword evidence="1" id="KW-0175">Coiled coil</keyword>
<evidence type="ECO:0000313" key="3">
    <source>
        <dbReference type="Proteomes" id="UP000236161"/>
    </source>
</evidence>
<keyword evidence="3" id="KW-1185">Reference proteome</keyword>
<reference evidence="2 3" key="1">
    <citation type="journal article" date="2017" name="Nature">
        <title>The Apostasia genome and the evolution of orchids.</title>
        <authorList>
            <person name="Zhang G.Q."/>
            <person name="Liu K.W."/>
            <person name="Li Z."/>
            <person name="Lohaus R."/>
            <person name="Hsiao Y.Y."/>
            <person name="Niu S.C."/>
            <person name="Wang J.Y."/>
            <person name="Lin Y.C."/>
            <person name="Xu Q."/>
            <person name="Chen L.J."/>
            <person name="Yoshida K."/>
            <person name="Fujiwara S."/>
            <person name="Wang Z.W."/>
            <person name="Zhang Y.Q."/>
            <person name="Mitsuda N."/>
            <person name="Wang M."/>
            <person name="Liu G.H."/>
            <person name="Pecoraro L."/>
            <person name="Huang H.X."/>
            <person name="Xiao X.J."/>
            <person name="Lin M."/>
            <person name="Wu X.Y."/>
            <person name="Wu W.L."/>
            <person name="Chen Y.Y."/>
            <person name="Chang S.B."/>
            <person name="Sakamoto S."/>
            <person name="Ohme-Takagi M."/>
            <person name="Yagi M."/>
            <person name="Zeng S.J."/>
            <person name="Shen C.Y."/>
            <person name="Yeh C.M."/>
            <person name="Luo Y.B."/>
            <person name="Tsai W.C."/>
            <person name="Van de Peer Y."/>
            <person name="Liu Z.J."/>
        </authorList>
    </citation>
    <scope>NUCLEOTIDE SEQUENCE [LARGE SCALE GENOMIC DNA]</scope>
    <source>
        <strain evidence="3">cv. Shenzhen</strain>
        <tissue evidence="2">Stem</tissue>
    </source>
</reference>
<organism evidence="2 3">
    <name type="scientific">Apostasia shenzhenica</name>
    <dbReference type="NCBI Taxonomy" id="1088818"/>
    <lineage>
        <taxon>Eukaryota</taxon>
        <taxon>Viridiplantae</taxon>
        <taxon>Streptophyta</taxon>
        <taxon>Embryophyta</taxon>
        <taxon>Tracheophyta</taxon>
        <taxon>Spermatophyta</taxon>
        <taxon>Magnoliopsida</taxon>
        <taxon>Liliopsida</taxon>
        <taxon>Asparagales</taxon>
        <taxon>Orchidaceae</taxon>
        <taxon>Apostasioideae</taxon>
        <taxon>Apostasia</taxon>
    </lineage>
</organism>
<feature type="coiled-coil region" evidence="1">
    <location>
        <begin position="77"/>
        <end position="104"/>
    </location>
</feature>
<proteinExistence type="predicted"/>
<evidence type="ECO:0000256" key="1">
    <source>
        <dbReference type="SAM" id="Coils"/>
    </source>
</evidence>
<name>A0A2I0AQB1_9ASPA</name>
<sequence>MVQPGASSGGPTVQTFACNIYRGLDQIEGRSASGEQVAALERKIDAALTLLRKLEPSEAEKAIADLKSKCVRYKGDLEATMFEIEELKKEKAALEARVEELVEENHYRTDFA</sequence>
<protein>
    <submittedName>
        <fullName evidence="2">Uncharacterized protein</fullName>
    </submittedName>
</protein>
<evidence type="ECO:0000313" key="2">
    <source>
        <dbReference type="EMBL" id="PKA57725.1"/>
    </source>
</evidence>
<dbReference type="Proteomes" id="UP000236161">
    <property type="component" value="Unassembled WGS sequence"/>
</dbReference>
<dbReference type="AlphaFoldDB" id="A0A2I0AQB1"/>
<gene>
    <name evidence="2" type="ORF">AXF42_Ash016771</name>
</gene>
<dbReference type="EMBL" id="KZ451961">
    <property type="protein sequence ID" value="PKA57725.1"/>
    <property type="molecule type" value="Genomic_DNA"/>
</dbReference>